<evidence type="ECO:0000256" key="2">
    <source>
        <dbReference type="ARBA" id="ARBA00022989"/>
    </source>
</evidence>
<evidence type="ECO:0000256" key="4">
    <source>
        <dbReference type="SAM" id="Phobius"/>
    </source>
</evidence>
<evidence type="ECO:0000313" key="6">
    <source>
        <dbReference type="EMBL" id="EGF92747.1"/>
    </source>
</evidence>
<dbReference type="HOGENOM" id="CLU_2821780_0_0_5"/>
<sequence>MLDLGVNIAIGLSMVVVLITFILGMVAFGQNGAAASARLNRLMAWRVRTQLIAIVVLAVGMLIKAQA</sequence>
<name>F4QHL0_9CAUL</name>
<evidence type="ECO:0000256" key="1">
    <source>
        <dbReference type="ARBA" id="ARBA00022692"/>
    </source>
</evidence>
<evidence type="ECO:0000259" key="5">
    <source>
        <dbReference type="PROSITE" id="PS51503"/>
    </source>
</evidence>
<dbReference type="InterPro" id="IPR007667">
    <property type="entry name" value="Hypoxia_induced_domain"/>
</dbReference>
<keyword evidence="2 4" id="KW-1133">Transmembrane helix</keyword>
<dbReference type="PROSITE" id="PS51503">
    <property type="entry name" value="HIG1"/>
    <property type="match status" value="1"/>
</dbReference>
<dbReference type="OrthoDB" id="7284889at2"/>
<reference evidence="7" key="1">
    <citation type="submission" date="2011-03" db="EMBL/GenBank/DDBJ databases">
        <title>Draft genome sequence of Brevundimonas diminuta.</title>
        <authorList>
            <person name="Brown P.J.B."/>
            <person name="Buechlein A."/>
            <person name="Hemmerich C."/>
            <person name="Brun Y.V."/>
        </authorList>
    </citation>
    <scope>NUCLEOTIDE SEQUENCE [LARGE SCALE GENOMIC DNA]</scope>
    <source>
        <strain evidence="7">C19</strain>
    </source>
</reference>
<evidence type="ECO:0000256" key="3">
    <source>
        <dbReference type="ARBA" id="ARBA00023136"/>
    </source>
</evidence>
<keyword evidence="3 4" id="KW-0472">Membrane</keyword>
<proteinExistence type="predicted"/>
<feature type="transmembrane region" description="Helical" evidence="4">
    <location>
        <begin position="49"/>
        <end position="66"/>
    </location>
</feature>
<gene>
    <name evidence="6" type="ORF">ABI_11840</name>
</gene>
<dbReference type="Proteomes" id="UP000006512">
    <property type="component" value="Unassembled WGS sequence"/>
</dbReference>
<keyword evidence="1 4" id="KW-0812">Transmembrane</keyword>
<feature type="transmembrane region" description="Helical" evidence="4">
    <location>
        <begin position="6"/>
        <end position="28"/>
    </location>
</feature>
<evidence type="ECO:0000313" key="7">
    <source>
        <dbReference type="Proteomes" id="UP000006512"/>
    </source>
</evidence>
<dbReference type="RefSeq" id="WP_006271928.1">
    <property type="nucleotide sequence ID" value="NZ_GL883077.1"/>
</dbReference>
<organism evidence="6 7">
    <name type="scientific">Asticcacaulis biprosthecium C19</name>
    <dbReference type="NCBI Taxonomy" id="715226"/>
    <lineage>
        <taxon>Bacteria</taxon>
        <taxon>Pseudomonadati</taxon>
        <taxon>Pseudomonadota</taxon>
        <taxon>Alphaproteobacteria</taxon>
        <taxon>Caulobacterales</taxon>
        <taxon>Caulobacteraceae</taxon>
        <taxon>Asticcacaulis</taxon>
    </lineage>
</organism>
<dbReference type="AlphaFoldDB" id="F4QHL0"/>
<keyword evidence="7" id="KW-1185">Reference proteome</keyword>
<dbReference type="EMBL" id="GL883077">
    <property type="protein sequence ID" value="EGF92747.1"/>
    <property type="molecule type" value="Genomic_DNA"/>
</dbReference>
<accession>F4QHL0</accession>
<feature type="domain" description="HIG1" evidence="5">
    <location>
        <begin position="1"/>
        <end position="67"/>
    </location>
</feature>
<protein>
    <submittedName>
        <fullName evidence="6">Putative membrane protein</fullName>
    </submittedName>
</protein>